<evidence type="ECO:0000256" key="6">
    <source>
        <dbReference type="SAM" id="SignalP"/>
    </source>
</evidence>
<keyword evidence="5" id="KW-0449">Lipoprotein</keyword>
<dbReference type="InterPro" id="IPR006059">
    <property type="entry name" value="SBP"/>
</dbReference>
<dbReference type="Proteomes" id="UP000570361">
    <property type="component" value="Unassembled WGS sequence"/>
</dbReference>
<dbReference type="EMBL" id="JACHXK010000008">
    <property type="protein sequence ID" value="MBB3111632.1"/>
    <property type="molecule type" value="Genomic_DNA"/>
</dbReference>
<dbReference type="PANTHER" id="PTHR43649">
    <property type="entry name" value="ARABINOSE-BINDING PROTEIN-RELATED"/>
    <property type="match status" value="1"/>
</dbReference>
<evidence type="ECO:0000256" key="5">
    <source>
        <dbReference type="ARBA" id="ARBA00023288"/>
    </source>
</evidence>
<keyword evidence="1" id="KW-1003">Cell membrane</keyword>
<dbReference type="Gene3D" id="3.40.190.10">
    <property type="entry name" value="Periplasmic binding protein-like II"/>
    <property type="match status" value="2"/>
</dbReference>
<proteinExistence type="predicted"/>
<name>A0A7W5AZR4_9BACL</name>
<accession>A0A7W5AZR4</accession>
<keyword evidence="2 6" id="KW-0732">Signal</keyword>
<dbReference type="PROSITE" id="PS51257">
    <property type="entry name" value="PROKAR_LIPOPROTEIN"/>
    <property type="match status" value="1"/>
</dbReference>
<keyword evidence="4" id="KW-0564">Palmitate</keyword>
<dbReference type="AlphaFoldDB" id="A0A7W5AZR4"/>
<evidence type="ECO:0000256" key="4">
    <source>
        <dbReference type="ARBA" id="ARBA00023139"/>
    </source>
</evidence>
<dbReference type="InterPro" id="IPR050490">
    <property type="entry name" value="Bact_solute-bd_prot1"/>
</dbReference>
<dbReference type="Pfam" id="PF01547">
    <property type="entry name" value="SBP_bac_1"/>
    <property type="match status" value="1"/>
</dbReference>
<reference evidence="7 8" key="1">
    <citation type="submission" date="2020-08" db="EMBL/GenBank/DDBJ databases">
        <title>Genomic Encyclopedia of Type Strains, Phase III (KMG-III): the genomes of soil and plant-associated and newly described type strains.</title>
        <authorList>
            <person name="Whitman W."/>
        </authorList>
    </citation>
    <scope>NUCLEOTIDE SEQUENCE [LARGE SCALE GENOMIC DNA]</scope>
    <source>
        <strain evidence="7 8">CECT 5862</strain>
    </source>
</reference>
<protein>
    <submittedName>
        <fullName evidence="7">Putative aldouronate transport system substrate-binding protein</fullName>
    </submittedName>
</protein>
<evidence type="ECO:0000313" key="7">
    <source>
        <dbReference type="EMBL" id="MBB3111632.1"/>
    </source>
</evidence>
<evidence type="ECO:0000256" key="3">
    <source>
        <dbReference type="ARBA" id="ARBA00023136"/>
    </source>
</evidence>
<dbReference type="SUPFAM" id="SSF53850">
    <property type="entry name" value="Periplasmic binding protein-like II"/>
    <property type="match status" value="1"/>
</dbReference>
<evidence type="ECO:0000256" key="1">
    <source>
        <dbReference type="ARBA" id="ARBA00022475"/>
    </source>
</evidence>
<keyword evidence="3" id="KW-0472">Membrane</keyword>
<dbReference type="PANTHER" id="PTHR43649:SF33">
    <property type="entry name" value="POLYGALACTURONAN_RHAMNOGALACTURONAN-BINDING PROTEIN YTCQ"/>
    <property type="match status" value="1"/>
</dbReference>
<evidence type="ECO:0000313" key="8">
    <source>
        <dbReference type="Proteomes" id="UP000570361"/>
    </source>
</evidence>
<sequence>MERRMGKTSKKMLAVTAGFAVLMSACSNAAPNEGAEGAASGEQERTTLKVEVFDRGNAPAGMSIDNNYLTNYVKSSFSDTSGIDVQYVPIPRSEEIQKLNVLMASADDVPDIVFTYDSGTYYRYATQGGLTDVTELLDEYGPNLKAFLGEDTLKYGQIDGQQLAIPGRRLVLGRYASYVRQDWLDKVGLPVPQTTDELYEALKAFKAQDPGGLGDKMIPLGMSMAPAQYESLLWSFVEPLTEEQRYTLTQKLGSSDYPVLLPGFKDGLQFMNKLYNEGLISKDFALDEDKKQIWQDVQNGLVGAYSEDAGELFFGYNSTYKNMQTNVSGATFTPIDPYTDAEGKHAKPGYAPNAMYIMIPKSSERAVEAIKYLDWMASEDHLFFMQNGVEGENYALEDGIPVLDAEAPQDVQDRLYNYGDMAIIVNGKFIGEPQQNSEAYIRQVPKEYHELMRTSVDISNVDKIDQIVMPRPIESESKYGNALAEKYKELIVKTTMAAPDKFESTYESIMKEYMAGGGQAILDERKTVYGEMR</sequence>
<keyword evidence="8" id="KW-1185">Reference proteome</keyword>
<feature type="signal peptide" evidence="6">
    <location>
        <begin position="1"/>
        <end position="29"/>
    </location>
</feature>
<gene>
    <name evidence="7" type="ORF">FHS18_003700</name>
</gene>
<organism evidence="7 8">
    <name type="scientific">Paenibacillus phyllosphaerae</name>
    <dbReference type="NCBI Taxonomy" id="274593"/>
    <lineage>
        <taxon>Bacteria</taxon>
        <taxon>Bacillati</taxon>
        <taxon>Bacillota</taxon>
        <taxon>Bacilli</taxon>
        <taxon>Bacillales</taxon>
        <taxon>Paenibacillaceae</taxon>
        <taxon>Paenibacillus</taxon>
    </lineage>
</organism>
<comment type="caution">
    <text evidence="7">The sequence shown here is derived from an EMBL/GenBank/DDBJ whole genome shotgun (WGS) entry which is preliminary data.</text>
</comment>
<feature type="chain" id="PRO_5030684727" evidence="6">
    <location>
        <begin position="30"/>
        <end position="533"/>
    </location>
</feature>
<evidence type="ECO:0000256" key="2">
    <source>
        <dbReference type="ARBA" id="ARBA00022729"/>
    </source>
</evidence>